<comment type="caution">
    <text evidence="10">The sequence shown here is derived from an EMBL/GenBank/DDBJ whole genome shotgun (WGS) entry which is preliminary data.</text>
</comment>
<dbReference type="Gene3D" id="2.60.260.20">
    <property type="entry name" value="Urease metallochaperone UreE, N-terminal domain"/>
    <property type="match status" value="2"/>
</dbReference>
<dbReference type="CDD" id="cd10719">
    <property type="entry name" value="DnaJ_zf"/>
    <property type="match status" value="1"/>
</dbReference>
<dbReference type="FunFam" id="2.60.260.20:FF:000005">
    <property type="entry name" value="Chaperone protein dnaJ 1, mitochondrial"/>
    <property type="match status" value="1"/>
</dbReference>
<dbReference type="InterPro" id="IPR001623">
    <property type="entry name" value="DnaJ_domain"/>
</dbReference>
<protein>
    <recommendedName>
        <fullName evidence="6">DnaJ homolog 1, mitochondrial</fullName>
    </recommendedName>
</protein>
<organism evidence="10 11">
    <name type="scientific">Ambispora leptoticha</name>
    <dbReference type="NCBI Taxonomy" id="144679"/>
    <lineage>
        <taxon>Eukaryota</taxon>
        <taxon>Fungi</taxon>
        <taxon>Fungi incertae sedis</taxon>
        <taxon>Mucoromycota</taxon>
        <taxon>Glomeromycotina</taxon>
        <taxon>Glomeromycetes</taxon>
        <taxon>Archaeosporales</taxon>
        <taxon>Ambisporaceae</taxon>
        <taxon>Ambispora</taxon>
    </lineage>
</organism>
<proteinExistence type="inferred from homology"/>
<dbReference type="InterPro" id="IPR036869">
    <property type="entry name" value="J_dom_sf"/>
</dbReference>
<dbReference type="GO" id="GO:0005737">
    <property type="term" value="C:cytoplasm"/>
    <property type="evidence" value="ECO:0007669"/>
    <property type="project" value="TreeGrafter"/>
</dbReference>
<evidence type="ECO:0000256" key="7">
    <source>
        <dbReference type="PROSITE-ProRule" id="PRU00546"/>
    </source>
</evidence>
<sequence>MNCYFVLKKAIWIMTNQSSKKDFYETLGVPKTASQSDVKKAYYSLAKKYHPDTNKDPSAKEKFVQIQEAYDASIANIILQVLSDEEKRAQYDQYGHEFSEQPTGAGGFTSSQDMGGFNFTQGGASGFSNSSDLFERLFGAFGGQRTGGFSGGFSAGFGQAFTPGDDLEASVNISFMEAIKGTKQKILIEPITFCKACKGLGTRSGKKPERCHVCSGTGMQHVSLSSGFHAQTLCNACRGKGTKISAGNRCTTCGGAGRVIERKTVDIDIPAGVENRMRIVVPKQGNVHRDYDGPPGDLYVTVNVAPSTLFERKNQDIYYNASIPFYTALLGGTIRTPTVDGDVELRVPPGTQPDQQTRLKSRGVPKLNSNERGDQIVTFKVKLPSTLTLKQRELIENFKALAEGGYSSKDSNNSNNQNGNFLKTAYEKLKNAFRRKDKI</sequence>
<dbReference type="GO" id="GO:0008270">
    <property type="term" value="F:zinc ion binding"/>
    <property type="evidence" value="ECO:0007669"/>
    <property type="project" value="UniProtKB-KW"/>
</dbReference>
<evidence type="ECO:0000259" key="9">
    <source>
        <dbReference type="PROSITE" id="PS51188"/>
    </source>
</evidence>
<evidence type="ECO:0000256" key="5">
    <source>
        <dbReference type="ARBA" id="ARBA00023186"/>
    </source>
</evidence>
<keyword evidence="1 7" id="KW-0479">Metal-binding</keyword>
<dbReference type="PRINTS" id="PR00625">
    <property type="entry name" value="JDOMAIN"/>
</dbReference>
<dbReference type="PROSITE" id="PS51188">
    <property type="entry name" value="ZF_CR"/>
    <property type="match status" value="1"/>
</dbReference>
<dbReference type="Gene3D" id="2.10.230.10">
    <property type="entry name" value="Heat shock protein DnaJ, cysteine-rich domain"/>
    <property type="match status" value="1"/>
</dbReference>
<dbReference type="GO" id="GO:0042026">
    <property type="term" value="P:protein refolding"/>
    <property type="evidence" value="ECO:0007669"/>
    <property type="project" value="TreeGrafter"/>
</dbReference>
<accession>A0A9N8WE57</accession>
<dbReference type="Pfam" id="PF00684">
    <property type="entry name" value="DnaJ_CXXCXGXG"/>
    <property type="match status" value="1"/>
</dbReference>
<dbReference type="EMBL" id="CAJVPS010000353">
    <property type="protein sequence ID" value="CAG8479819.1"/>
    <property type="molecule type" value="Genomic_DNA"/>
</dbReference>
<name>A0A9N8WE57_9GLOM</name>
<dbReference type="CDD" id="cd06257">
    <property type="entry name" value="DnaJ"/>
    <property type="match status" value="1"/>
</dbReference>
<dbReference type="FunFam" id="2.10.230.10:FF:000001">
    <property type="entry name" value="DnaJ subfamily A member 2"/>
    <property type="match status" value="1"/>
</dbReference>
<evidence type="ECO:0000313" key="10">
    <source>
        <dbReference type="EMBL" id="CAG8479819.1"/>
    </source>
</evidence>
<dbReference type="PROSITE" id="PS50076">
    <property type="entry name" value="DNAJ_2"/>
    <property type="match status" value="1"/>
</dbReference>
<dbReference type="SMART" id="SM00271">
    <property type="entry name" value="DnaJ"/>
    <property type="match status" value="1"/>
</dbReference>
<dbReference type="GO" id="GO:0009408">
    <property type="term" value="P:response to heat"/>
    <property type="evidence" value="ECO:0007669"/>
    <property type="project" value="InterPro"/>
</dbReference>
<evidence type="ECO:0000259" key="8">
    <source>
        <dbReference type="PROSITE" id="PS50076"/>
    </source>
</evidence>
<dbReference type="SUPFAM" id="SSF46565">
    <property type="entry name" value="Chaperone J-domain"/>
    <property type="match status" value="1"/>
</dbReference>
<evidence type="ECO:0000256" key="2">
    <source>
        <dbReference type="ARBA" id="ARBA00022737"/>
    </source>
</evidence>
<keyword evidence="2" id="KW-0677">Repeat</keyword>
<evidence type="ECO:0000256" key="3">
    <source>
        <dbReference type="ARBA" id="ARBA00022771"/>
    </source>
</evidence>
<evidence type="ECO:0000256" key="1">
    <source>
        <dbReference type="ARBA" id="ARBA00022723"/>
    </source>
</evidence>
<dbReference type="InterPro" id="IPR001305">
    <property type="entry name" value="HSP_DnaJ_Cys-rich_dom"/>
</dbReference>
<dbReference type="PANTHER" id="PTHR43096:SF52">
    <property type="entry name" value="DNAJ HOMOLOG 1, MITOCHONDRIAL-RELATED"/>
    <property type="match status" value="1"/>
</dbReference>
<keyword evidence="5" id="KW-0143">Chaperone</keyword>
<dbReference type="OrthoDB" id="10256793at2759"/>
<dbReference type="Gene3D" id="1.10.287.110">
    <property type="entry name" value="DnaJ domain"/>
    <property type="match status" value="1"/>
</dbReference>
<feature type="zinc finger region" description="CR-type" evidence="7">
    <location>
        <begin position="181"/>
        <end position="262"/>
    </location>
</feature>
<dbReference type="GO" id="GO:0005524">
    <property type="term" value="F:ATP binding"/>
    <property type="evidence" value="ECO:0007669"/>
    <property type="project" value="InterPro"/>
</dbReference>
<dbReference type="InterPro" id="IPR002939">
    <property type="entry name" value="DnaJ_C"/>
</dbReference>
<reference evidence="10" key="1">
    <citation type="submission" date="2021-06" db="EMBL/GenBank/DDBJ databases">
        <authorList>
            <person name="Kallberg Y."/>
            <person name="Tangrot J."/>
            <person name="Rosling A."/>
        </authorList>
    </citation>
    <scope>NUCLEOTIDE SEQUENCE</scope>
    <source>
        <strain evidence="10">FL130A</strain>
    </source>
</reference>
<dbReference type="InterPro" id="IPR036410">
    <property type="entry name" value="HSP_DnaJ_Cys-rich_dom_sf"/>
</dbReference>
<dbReference type="CDD" id="cd10747">
    <property type="entry name" value="DnaJ_C"/>
    <property type="match status" value="1"/>
</dbReference>
<dbReference type="GO" id="GO:0051082">
    <property type="term" value="F:unfolded protein binding"/>
    <property type="evidence" value="ECO:0007669"/>
    <property type="project" value="InterPro"/>
</dbReference>
<evidence type="ECO:0000256" key="4">
    <source>
        <dbReference type="ARBA" id="ARBA00022833"/>
    </source>
</evidence>
<feature type="domain" description="CR-type" evidence="9">
    <location>
        <begin position="181"/>
        <end position="262"/>
    </location>
</feature>
<dbReference type="PANTHER" id="PTHR43096">
    <property type="entry name" value="DNAJ HOMOLOG 1, MITOCHONDRIAL-RELATED"/>
    <property type="match status" value="1"/>
</dbReference>
<keyword evidence="4 7" id="KW-0862">Zinc</keyword>
<dbReference type="AlphaFoldDB" id="A0A9N8WE57"/>
<gene>
    <name evidence="10" type="ORF">ALEPTO_LOCUS2430</name>
</gene>
<feature type="domain" description="J" evidence="8">
    <location>
        <begin position="22"/>
        <end position="95"/>
    </location>
</feature>
<dbReference type="SUPFAM" id="SSF49493">
    <property type="entry name" value="HSP40/DnaJ peptide-binding domain"/>
    <property type="match status" value="2"/>
</dbReference>
<evidence type="ECO:0000313" key="11">
    <source>
        <dbReference type="Proteomes" id="UP000789508"/>
    </source>
</evidence>
<dbReference type="Proteomes" id="UP000789508">
    <property type="component" value="Unassembled WGS sequence"/>
</dbReference>
<dbReference type="SUPFAM" id="SSF57938">
    <property type="entry name" value="DnaJ/Hsp40 cysteine-rich domain"/>
    <property type="match status" value="1"/>
</dbReference>
<keyword evidence="11" id="KW-1185">Reference proteome</keyword>
<evidence type="ECO:0000256" key="6">
    <source>
        <dbReference type="ARBA" id="ARBA00072890"/>
    </source>
</evidence>
<dbReference type="InterPro" id="IPR008971">
    <property type="entry name" value="HSP40/DnaJ_pept-bd"/>
</dbReference>
<dbReference type="Pfam" id="PF00226">
    <property type="entry name" value="DnaJ"/>
    <property type="match status" value="1"/>
</dbReference>
<keyword evidence="3 7" id="KW-0863">Zinc-finger</keyword>
<dbReference type="GO" id="GO:0031072">
    <property type="term" value="F:heat shock protein binding"/>
    <property type="evidence" value="ECO:0007669"/>
    <property type="project" value="InterPro"/>
</dbReference>
<dbReference type="HAMAP" id="MF_01152">
    <property type="entry name" value="DnaJ"/>
    <property type="match status" value="1"/>
</dbReference>
<dbReference type="Pfam" id="PF01556">
    <property type="entry name" value="DnaJ_C"/>
    <property type="match status" value="1"/>
</dbReference>
<dbReference type="InterPro" id="IPR012724">
    <property type="entry name" value="DnaJ"/>
</dbReference>